<comment type="caution">
    <text evidence="1">The sequence shown here is derived from an EMBL/GenBank/DDBJ whole genome shotgun (WGS) entry which is preliminary data.</text>
</comment>
<dbReference type="AlphaFoldDB" id="A0A5J4X5X8"/>
<proteinExistence type="predicted"/>
<evidence type="ECO:0000313" key="1">
    <source>
        <dbReference type="EMBL" id="KAA6402634.1"/>
    </source>
</evidence>
<name>A0A5J4X5X8_9EUKA</name>
<evidence type="ECO:0000313" key="2">
    <source>
        <dbReference type="Proteomes" id="UP000324800"/>
    </source>
</evidence>
<gene>
    <name evidence="1" type="ORF">EZS28_001833</name>
</gene>
<reference evidence="1 2" key="1">
    <citation type="submission" date="2019-03" db="EMBL/GenBank/DDBJ databases">
        <title>Single cell metagenomics reveals metabolic interactions within the superorganism composed of flagellate Streblomastix strix and complex community of Bacteroidetes bacteria on its surface.</title>
        <authorList>
            <person name="Treitli S.C."/>
            <person name="Kolisko M."/>
            <person name="Husnik F."/>
            <person name="Keeling P."/>
            <person name="Hampl V."/>
        </authorList>
    </citation>
    <scope>NUCLEOTIDE SEQUENCE [LARGE SCALE GENOMIC DNA]</scope>
    <source>
        <strain evidence="1">ST1C</strain>
    </source>
</reference>
<protein>
    <submittedName>
        <fullName evidence="1">Uncharacterized protein</fullName>
    </submittedName>
</protein>
<dbReference type="Proteomes" id="UP000324800">
    <property type="component" value="Unassembled WGS sequence"/>
</dbReference>
<accession>A0A5J4X5X8</accession>
<organism evidence="1 2">
    <name type="scientific">Streblomastix strix</name>
    <dbReference type="NCBI Taxonomy" id="222440"/>
    <lineage>
        <taxon>Eukaryota</taxon>
        <taxon>Metamonada</taxon>
        <taxon>Preaxostyla</taxon>
        <taxon>Oxymonadida</taxon>
        <taxon>Streblomastigidae</taxon>
        <taxon>Streblomastix</taxon>
    </lineage>
</organism>
<dbReference type="EMBL" id="SNRW01000207">
    <property type="protein sequence ID" value="KAA6402634.1"/>
    <property type="molecule type" value="Genomic_DNA"/>
</dbReference>
<sequence>MQINIGANGTAADRFINHSDVAERERDNIMIRKIIQDISSGYNVQVRELIAEVKEESVGLSESEIDEEKLGLNICIPDTLKDNNYTFSGIHS</sequence>